<dbReference type="EMBL" id="WBSL01000001">
    <property type="protein sequence ID" value="MPY65418.1"/>
    <property type="molecule type" value="Genomic_DNA"/>
</dbReference>
<comment type="caution">
    <text evidence="1">The sequence shown here is derived from an EMBL/GenBank/DDBJ whole genome shotgun (WGS) entry which is preliminary data.</text>
</comment>
<dbReference type="Proteomes" id="UP000484842">
    <property type="component" value="Unassembled WGS sequence"/>
</dbReference>
<accession>A0A7X1NTM8</accession>
<organism evidence="1 2">
    <name type="scientific">Deinococcus terrestris</name>
    <dbReference type="NCBI Taxonomy" id="2651870"/>
    <lineage>
        <taxon>Bacteria</taxon>
        <taxon>Thermotogati</taxon>
        <taxon>Deinococcota</taxon>
        <taxon>Deinococci</taxon>
        <taxon>Deinococcales</taxon>
        <taxon>Deinococcaceae</taxon>
        <taxon>Deinococcus</taxon>
    </lineage>
</organism>
<proteinExistence type="predicted"/>
<dbReference type="AlphaFoldDB" id="A0A7X1NTM8"/>
<reference evidence="1 2" key="1">
    <citation type="submission" date="2019-10" db="EMBL/GenBank/DDBJ databases">
        <title>Deinococcus sp. isolated from soil.</title>
        <authorList>
            <person name="Li Y."/>
            <person name="Wang J."/>
        </authorList>
    </citation>
    <scope>NUCLEOTIDE SEQUENCE [LARGE SCALE GENOMIC DNA]</scope>
    <source>
        <strain evidence="1 2">SDU3-2</strain>
    </source>
</reference>
<keyword evidence="2" id="KW-1185">Reference proteome</keyword>
<sequence length="77" mass="8525">MTQILRHPGNTLVVSAASIWEMSVKHHLGKWPEVALSLFLRLALPLSLIPPGEAHARPAAFQIWPSHLKRTARIMGA</sequence>
<evidence type="ECO:0000313" key="2">
    <source>
        <dbReference type="Proteomes" id="UP000484842"/>
    </source>
</evidence>
<name>A0A7X1NTM8_9DEIO</name>
<dbReference type="RefSeq" id="WP_152868407.1">
    <property type="nucleotide sequence ID" value="NZ_WBSL01000001.1"/>
</dbReference>
<protein>
    <submittedName>
        <fullName evidence="1">Type II toxin-antitoxin system VapC family toxin</fullName>
    </submittedName>
</protein>
<gene>
    <name evidence="1" type="ORF">F8S09_01755</name>
</gene>
<evidence type="ECO:0000313" key="1">
    <source>
        <dbReference type="EMBL" id="MPY65418.1"/>
    </source>
</evidence>